<dbReference type="KEGG" id="rch:RUM_14320"/>
<gene>
    <name evidence="1" type="ordered locus">RUM_14320</name>
</gene>
<sequence length="102" mass="11858">MHTASEKSFYEIKEINQNGITFTNGEKIVFQACIKQGSNGKTCIAERDLFAQPPYFLFFTADRPTKILFNKKGIFSKSENRKHFRELQRMIIEFGYSSYDLG</sequence>
<proteinExistence type="predicted"/>
<dbReference type="EMBL" id="FP929052">
    <property type="protein sequence ID" value="CBL17539.1"/>
    <property type="molecule type" value="Genomic_DNA"/>
</dbReference>
<name>D4LD44_RUMC1</name>
<reference evidence="1" key="2">
    <citation type="submission" date="2010-03" db="EMBL/GenBank/DDBJ databases">
        <authorList>
            <person name="Pajon A."/>
        </authorList>
    </citation>
    <scope>NUCLEOTIDE SEQUENCE</scope>
    <source>
        <strain evidence="1">Type strain: 18P13</strain>
    </source>
</reference>
<reference evidence="1" key="1">
    <citation type="submission" date="2010-03" db="EMBL/GenBank/DDBJ databases">
        <title>The genome sequence of Ruminococcus sp. 18P13.</title>
        <authorList>
            <consortium name="metaHIT consortium -- http://www.metahit.eu/"/>
            <person name="Pajon A."/>
            <person name="Turner K."/>
            <person name="Parkhill J."/>
            <person name="Bernalier A."/>
        </authorList>
    </citation>
    <scope>NUCLEOTIDE SEQUENCE [LARGE SCALE GENOMIC DNA]</scope>
    <source>
        <strain evidence="1">Type strain: 18P13</strain>
    </source>
</reference>
<accession>D4LD44</accession>
<dbReference type="AlphaFoldDB" id="D4LD44"/>
<evidence type="ECO:0000313" key="1">
    <source>
        <dbReference type="EMBL" id="CBL17539.1"/>
    </source>
</evidence>
<dbReference type="RefSeq" id="WP_015558446.1">
    <property type="nucleotide sequence ID" value="NC_021039.1"/>
</dbReference>
<organism evidence="1 2">
    <name type="scientific">Ruminococcus champanellensis (strain DSM 18848 / JCM 17042 / KCTC 15320 / 18P13)</name>
    <dbReference type="NCBI Taxonomy" id="213810"/>
    <lineage>
        <taxon>Bacteria</taxon>
        <taxon>Bacillati</taxon>
        <taxon>Bacillota</taxon>
        <taxon>Clostridia</taxon>
        <taxon>Eubacteriales</taxon>
        <taxon>Oscillospiraceae</taxon>
        <taxon>Ruminococcus</taxon>
    </lineage>
</organism>
<evidence type="ECO:0000313" key="2">
    <source>
        <dbReference type="Proteomes" id="UP000007054"/>
    </source>
</evidence>
<dbReference type="HOGENOM" id="CLU_2275405_0_0_9"/>
<keyword evidence="2" id="KW-1185">Reference proteome</keyword>
<dbReference type="GeneID" id="83156157"/>
<dbReference type="BioCyc" id="RCHA213810:RUM_RS06955-MONOMER"/>
<protein>
    <submittedName>
        <fullName evidence="1">Uncharacterized protein</fullName>
    </submittedName>
</protein>
<dbReference type="Proteomes" id="UP000007054">
    <property type="component" value="Chromosome"/>
</dbReference>